<organism evidence="1 2">
    <name type="scientific">Enterococcus gallinarum</name>
    <dbReference type="NCBI Taxonomy" id="1353"/>
    <lineage>
        <taxon>Bacteria</taxon>
        <taxon>Bacillati</taxon>
        <taxon>Bacillota</taxon>
        <taxon>Bacilli</taxon>
        <taxon>Lactobacillales</taxon>
        <taxon>Enterococcaceae</taxon>
        <taxon>Enterococcus</taxon>
    </lineage>
</organism>
<protein>
    <submittedName>
        <fullName evidence="1">Uncharacterized protein</fullName>
    </submittedName>
</protein>
<reference evidence="1 2" key="1">
    <citation type="submission" date="2023-06" db="EMBL/GenBank/DDBJ databases">
        <title>Acute promotion of culturable opportunistic pathogens and persistent increase of antibiotic resistance following antibiotic exposure in mouse gut microbiota.</title>
        <authorList>
            <person name="Li L."/>
            <person name="Wang B."/>
            <person name="Sun Y."/>
            <person name="Wang M."/>
            <person name="Xu H."/>
        </authorList>
    </citation>
    <scope>NUCLEOTIDE SEQUENCE [LARGE SCALE GENOMIC DNA]</scope>
    <source>
        <strain evidence="1 2">CRI2_2</strain>
    </source>
</reference>
<evidence type="ECO:0000313" key="2">
    <source>
        <dbReference type="Proteomes" id="UP001241571"/>
    </source>
</evidence>
<comment type="caution">
    <text evidence="1">The sequence shown here is derived from an EMBL/GenBank/DDBJ whole genome shotgun (WGS) entry which is preliminary data.</text>
</comment>
<dbReference type="RefSeq" id="WP_103301242.1">
    <property type="nucleotide sequence ID" value="NZ_CAJSZC010000007.1"/>
</dbReference>
<proteinExistence type="predicted"/>
<dbReference type="Proteomes" id="UP001241571">
    <property type="component" value="Unassembled WGS sequence"/>
</dbReference>
<dbReference type="AlphaFoldDB" id="A0ABD4ZXB2"/>
<accession>A0ABD4ZXB2</accession>
<dbReference type="EMBL" id="JASUBT010000017">
    <property type="protein sequence ID" value="MDL4937384.1"/>
    <property type="molecule type" value="Genomic_DNA"/>
</dbReference>
<name>A0ABD4ZXB2_ENTGA</name>
<gene>
    <name evidence="1" type="ORF">QRX88_16905</name>
</gene>
<sequence length="63" mass="7214">MAGLTLDLTSAKKKEIQKTVKDLMRKKGLDYEDWLAQQELNYLLDNIADAITPKTNYANKRGE</sequence>
<evidence type="ECO:0000313" key="1">
    <source>
        <dbReference type="EMBL" id="MDL4937384.1"/>
    </source>
</evidence>